<gene>
    <name evidence="2" type="ORF">NA56DRAFT_63852</name>
</gene>
<dbReference type="OrthoDB" id="10596421at2759"/>
<dbReference type="EMBL" id="KZ613475">
    <property type="protein sequence ID" value="PMD23208.1"/>
    <property type="molecule type" value="Genomic_DNA"/>
</dbReference>
<evidence type="ECO:0000313" key="3">
    <source>
        <dbReference type="Proteomes" id="UP000235672"/>
    </source>
</evidence>
<protein>
    <submittedName>
        <fullName evidence="2">Uncharacterized protein</fullName>
    </submittedName>
</protein>
<accession>A0A2J6QAE1</accession>
<keyword evidence="3" id="KW-1185">Reference proteome</keyword>
<reference evidence="2 3" key="1">
    <citation type="submission" date="2016-05" db="EMBL/GenBank/DDBJ databases">
        <title>A degradative enzymes factory behind the ericoid mycorrhizal symbiosis.</title>
        <authorList>
            <consortium name="DOE Joint Genome Institute"/>
            <person name="Martino E."/>
            <person name="Morin E."/>
            <person name="Grelet G."/>
            <person name="Kuo A."/>
            <person name="Kohler A."/>
            <person name="Daghino S."/>
            <person name="Barry K."/>
            <person name="Choi C."/>
            <person name="Cichocki N."/>
            <person name="Clum A."/>
            <person name="Copeland A."/>
            <person name="Hainaut M."/>
            <person name="Haridas S."/>
            <person name="Labutti K."/>
            <person name="Lindquist E."/>
            <person name="Lipzen A."/>
            <person name="Khouja H.-R."/>
            <person name="Murat C."/>
            <person name="Ohm R."/>
            <person name="Olson A."/>
            <person name="Spatafora J."/>
            <person name="Veneault-Fourrey C."/>
            <person name="Henrissat B."/>
            <person name="Grigoriev I."/>
            <person name="Martin F."/>
            <person name="Perotto S."/>
        </authorList>
    </citation>
    <scope>NUCLEOTIDE SEQUENCE [LARGE SCALE GENOMIC DNA]</scope>
    <source>
        <strain evidence="2 3">UAMH 7357</strain>
    </source>
</reference>
<evidence type="ECO:0000256" key="1">
    <source>
        <dbReference type="SAM" id="MobiDB-lite"/>
    </source>
</evidence>
<dbReference type="AlphaFoldDB" id="A0A2J6QAE1"/>
<evidence type="ECO:0000313" key="2">
    <source>
        <dbReference type="EMBL" id="PMD23208.1"/>
    </source>
</evidence>
<proteinExistence type="predicted"/>
<name>A0A2J6QAE1_9HELO</name>
<sequence>MEREEKATLPSPMDLNNSAKKVHTPPSPIETDKSSSCTTLTHEPKRPGETAESAPANPPLSMAFTSHGAPTPEEICPSESRSDTHSLALSEDNSKHQAASQHQLQGWVYETRNSIVDMPERLVKLDWENQGRKP</sequence>
<organism evidence="2 3">
    <name type="scientific">Hyaloscypha hepaticicola</name>
    <dbReference type="NCBI Taxonomy" id="2082293"/>
    <lineage>
        <taxon>Eukaryota</taxon>
        <taxon>Fungi</taxon>
        <taxon>Dikarya</taxon>
        <taxon>Ascomycota</taxon>
        <taxon>Pezizomycotina</taxon>
        <taxon>Leotiomycetes</taxon>
        <taxon>Helotiales</taxon>
        <taxon>Hyaloscyphaceae</taxon>
        <taxon>Hyaloscypha</taxon>
    </lineage>
</organism>
<dbReference type="Proteomes" id="UP000235672">
    <property type="component" value="Unassembled WGS sequence"/>
</dbReference>
<feature type="region of interest" description="Disordered" evidence="1">
    <location>
        <begin position="1"/>
        <end position="102"/>
    </location>
</feature>